<protein>
    <submittedName>
        <fullName evidence="3">DUF6894 family protein</fullName>
    </submittedName>
</protein>
<dbReference type="InterPro" id="IPR054189">
    <property type="entry name" value="DUF6894"/>
</dbReference>
<sequence length="118" mass="13149">MRRHNHLAPLQPAGKLPTGGRRSPAMRRLHFDLHNGTGFTADDEGRELEDDDDPRAFAIRSIRSILSEEVIKGIVDLTGWIDIRSESGIQFGRVCFSEAVCLRLDPGDRDGRAPSRQA</sequence>
<feature type="region of interest" description="Disordered" evidence="1">
    <location>
        <begin position="1"/>
        <end position="23"/>
    </location>
</feature>
<feature type="domain" description="DUF6894" evidence="2">
    <location>
        <begin position="28"/>
        <end position="96"/>
    </location>
</feature>
<evidence type="ECO:0000313" key="3">
    <source>
        <dbReference type="EMBL" id="MFC4592693.1"/>
    </source>
</evidence>
<organism evidence="3 4">
    <name type="scientific">Sphingobium tyrosinilyticum</name>
    <dbReference type="NCBI Taxonomy" id="2715436"/>
    <lineage>
        <taxon>Bacteria</taxon>
        <taxon>Pseudomonadati</taxon>
        <taxon>Pseudomonadota</taxon>
        <taxon>Alphaproteobacteria</taxon>
        <taxon>Sphingomonadales</taxon>
        <taxon>Sphingomonadaceae</taxon>
        <taxon>Sphingobium</taxon>
    </lineage>
</organism>
<name>A0ABV9EUX0_9SPHN</name>
<gene>
    <name evidence="3" type="ORF">ACFO3E_00590</name>
</gene>
<comment type="caution">
    <text evidence="3">The sequence shown here is derived from an EMBL/GenBank/DDBJ whole genome shotgun (WGS) entry which is preliminary data.</text>
</comment>
<proteinExistence type="predicted"/>
<dbReference type="Pfam" id="PF21834">
    <property type="entry name" value="DUF6894"/>
    <property type="match status" value="1"/>
</dbReference>
<evidence type="ECO:0000259" key="2">
    <source>
        <dbReference type="Pfam" id="PF21834"/>
    </source>
</evidence>
<dbReference type="EMBL" id="JBHSFZ010000001">
    <property type="protein sequence ID" value="MFC4592693.1"/>
    <property type="molecule type" value="Genomic_DNA"/>
</dbReference>
<dbReference type="Proteomes" id="UP001595957">
    <property type="component" value="Unassembled WGS sequence"/>
</dbReference>
<dbReference type="RefSeq" id="WP_380801716.1">
    <property type="nucleotide sequence ID" value="NZ_JBHSFZ010000001.1"/>
</dbReference>
<reference evidence="4" key="1">
    <citation type="journal article" date="2019" name="Int. J. Syst. Evol. Microbiol.">
        <title>The Global Catalogue of Microorganisms (GCM) 10K type strain sequencing project: providing services to taxonomists for standard genome sequencing and annotation.</title>
        <authorList>
            <consortium name="The Broad Institute Genomics Platform"/>
            <consortium name="The Broad Institute Genome Sequencing Center for Infectious Disease"/>
            <person name="Wu L."/>
            <person name="Ma J."/>
        </authorList>
    </citation>
    <scope>NUCLEOTIDE SEQUENCE [LARGE SCALE GENOMIC DNA]</scope>
    <source>
        <strain evidence="4">NBRC 103632</strain>
    </source>
</reference>
<evidence type="ECO:0000313" key="4">
    <source>
        <dbReference type="Proteomes" id="UP001595957"/>
    </source>
</evidence>
<accession>A0ABV9EUX0</accession>
<keyword evidence="4" id="KW-1185">Reference proteome</keyword>
<evidence type="ECO:0000256" key="1">
    <source>
        <dbReference type="SAM" id="MobiDB-lite"/>
    </source>
</evidence>